<organism evidence="8 9">
    <name type="scientific">Meiothermus luteus</name>
    <dbReference type="NCBI Taxonomy" id="2026184"/>
    <lineage>
        <taxon>Bacteria</taxon>
        <taxon>Thermotogati</taxon>
        <taxon>Deinococcota</taxon>
        <taxon>Deinococci</taxon>
        <taxon>Thermales</taxon>
        <taxon>Thermaceae</taxon>
        <taxon>Meiothermus</taxon>
    </lineage>
</organism>
<accession>A0A399EFG8</accession>
<dbReference type="EMBL" id="QWKZ01000100">
    <property type="protein sequence ID" value="RIH82698.1"/>
    <property type="molecule type" value="Genomic_DNA"/>
</dbReference>
<evidence type="ECO:0000259" key="7">
    <source>
        <dbReference type="Pfam" id="PF00266"/>
    </source>
</evidence>
<comment type="catalytic activity">
    <reaction evidence="6">
        <text>(sulfur carrier)-H + L-cysteine = (sulfur carrier)-SH + L-alanine</text>
        <dbReference type="Rhea" id="RHEA:43892"/>
        <dbReference type="Rhea" id="RHEA-COMP:14737"/>
        <dbReference type="Rhea" id="RHEA-COMP:14739"/>
        <dbReference type="ChEBI" id="CHEBI:29917"/>
        <dbReference type="ChEBI" id="CHEBI:35235"/>
        <dbReference type="ChEBI" id="CHEBI:57972"/>
        <dbReference type="ChEBI" id="CHEBI:64428"/>
        <dbReference type="EC" id="2.8.1.7"/>
    </reaction>
</comment>
<dbReference type="SUPFAM" id="SSF53383">
    <property type="entry name" value="PLP-dependent transferases"/>
    <property type="match status" value="1"/>
</dbReference>
<feature type="domain" description="Aminotransferase class V" evidence="7">
    <location>
        <begin position="22"/>
        <end position="392"/>
    </location>
</feature>
<dbReference type="GO" id="GO:0006534">
    <property type="term" value="P:cysteine metabolic process"/>
    <property type="evidence" value="ECO:0007669"/>
    <property type="project" value="InterPro"/>
</dbReference>
<dbReference type="InterPro" id="IPR015422">
    <property type="entry name" value="PyrdxlP-dep_Trfase_small"/>
</dbReference>
<dbReference type="InterPro" id="IPR015421">
    <property type="entry name" value="PyrdxlP-dep_Trfase_major"/>
</dbReference>
<dbReference type="Gene3D" id="3.90.1150.10">
    <property type="entry name" value="Aspartate Aminotransferase, domain 1"/>
    <property type="match status" value="1"/>
</dbReference>
<dbReference type="PANTHER" id="PTHR43586:SF8">
    <property type="entry name" value="CYSTEINE DESULFURASE 1, CHLOROPLASTIC"/>
    <property type="match status" value="1"/>
</dbReference>
<sequence>MPKALENLRQDFPLLARYPELVYLNSAATSQKPLRVIEALARYYKEQNASIHRGAYTLSAQASEAYEEARRTLARFIGAQAHEVIFVRNTTEALNLVAYAWGLRNLREGDVILLSEMEHHANLVPWHLVAERTGAVVRGIPLHPEGRLDLSSLKDLLTERVRVVGLTHVSNVLGTVNPVAQVAQVARAVGALVVVDGAQSAPHMPVRVRELGADFYAFSGHKMLGPTGIGVLWGRAEILQNLPPFLGGGGMIGEVYLDRSTYAAPPARFEAGTPAVAEAIGLAAAAEYLMEVGLNRVWQHEQELLQYALKRLDEELPEVRTFGPRGADRGGVIPFTLGHLHAHDVATALDQQGIAVRAGHHCAQPLHRWLGVPATVRASFYIYTTHEDIDRFIEALKKVRDFFKDWL</sequence>
<evidence type="ECO:0000256" key="4">
    <source>
        <dbReference type="ARBA" id="ARBA00022679"/>
    </source>
</evidence>
<evidence type="ECO:0000313" key="9">
    <source>
        <dbReference type="Proteomes" id="UP000265800"/>
    </source>
</evidence>
<keyword evidence="4 8" id="KW-0808">Transferase</keyword>
<dbReference type="CDD" id="cd06453">
    <property type="entry name" value="SufS_like"/>
    <property type="match status" value="1"/>
</dbReference>
<dbReference type="PANTHER" id="PTHR43586">
    <property type="entry name" value="CYSTEINE DESULFURASE"/>
    <property type="match status" value="1"/>
</dbReference>
<dbReference type="RefSeq" id="WP_119360936.1">
    <property type="nucleotide sequence ID" value="NZ_QWKZ01000100.1"/>
</dbReference>
<dbReference type="Proteomes" id="UP000265800">
    <property type="component" value="Unassembled WGS sequence"/>
</dbReference>
<dbReference type="InterPro" id="IPR015424">
    <property type="entry name" value="PyrdxlP-dep_Trfase"/>
</dbReference>
<dbReference type="Gene3D" id="3.40.640.10">
    <property type="entry name" value="Type I PLP-dependent aspartate aminotransferase-like (Major domain)"/>
    <property type="match status" value="1"/>
</dbReference>
<evidence type="ECO:0000256" key="6">
    <source>
        <dbReference type="ARBA" id="ARBA00050776"/>
    </source>
</evidence>
<evidence type="ECO:0000256" key="1">
    <source>
        <dbReference type="ARBA" id="ARBA00001933"/>
    </source>
</evidence>
<name>A0A399EFG8_9DEIN</name>
<dbReference type="EC" id="2.8.1.7" evidence="3"/>
<evidence type="ECO:0000256" key="5">
    <source>
        <dbReference type="ARBA" id="ARBA00022898"/>
    </source>
</evidence>
<dbReference type="NCBIfam" id="TIGR01979">
    <property type="entry name" value="sufS"/>
    <property type="match status" value="1"/>
</dbReference>
<comment type="cofactor">
    <cofactor evidence="1">
        <name>pyridoxal 5'-phosphate</name>
        <dbReference type="ChEBI" id="CHEBI:597326"/>
    </cofactor>
</comment>
<protein>
    <recommendedName>
        <fullName evidence="3">cysteine desulfurase</fullName>
        <ecNumber evidence="3">2.8.1.7</ecNumber>
    </recommendedName>
</protein>
<dbReference type="GO" id="GO:0031071">
    <property type="term" value="F:cysteine desulfurase activity"/>
    <property type="evidence" value="ECO:0007669"/>
    <property type="project" value="UniProtKB-EC"/>
</dbReference>
<proteinExistence type="inferred from homology"/>
<evidence type="ECO:0000313" key="8">
    <source>
        <dbReference type="EMBL" id="RIH82698.1"/>
    </source>
</evidence>
<evidence type="ECO:0000256" key="2">
    <source>
        <dbReference type="ARBA" id="ARBA00010447"/>
    </source>
</evidence>
<dbReference type="OrthoDB" id="9804366at2"/>
<keyword evidence="5" id="KW-0663">Pyridoxal phosphate</keyword>
<dbReference type="GO" id="GO:0030170">
    <property type="term" value="F:pyridoxal phosphate binding"/>
    <property type="evidence" value="ECO:0007669"/>
    <property type="project" value="InterPro"/>
</dbReference>
<gene>
    <name evidence="8" type="primary">csd</name>
    <name evidence="8" type="ORF">Mlute_02409</name>
</gene>
<keyword evidence="9" id="KW-1185">Reference proteome</keyword>
<comment type="caution">
    <text evidence="8">The sequence shown here is derived from an EMBL/GenBank/DDBJ whole genome shotgun (WGS) entry which is preliminary data.</text>
</comment>
<comment type="similarity">
    <text evidence="2">Belongs to the class-V pyridoxal-phosphate-dependent aminotransferase family. Csd subfamily.</text>
</comment>
<evidence type="ECO:0000256" key="3">
    <source>
        <dbReference type="ARBA" id="ARBA00012239"/>
    </source>
</evidence>
<dbReference type="InterPro" id="IPR010970">
    <property type="entry name" value="Cys_dSase_SufS"/>
</dbReference>
<reference evidence="8 9" key="1">
    <citation type="submission" date="2018-08" db="EMBL/GenBank/DDBJ databases">
        <title>Meiothermus luteus KCTC 52599 genome sequencing project.</title>
        <authorList>
            <person name="Da Costa M.S."/>
            <person name="Albuquerque L."/>
            <person name="Raposo P."/>
            <person name="Froufe H.J.C."/>
            <person name="Barroso C.S."/>
            <person name="Egas C."/>
        </authorList>
    </citation>
    <scope>NUCLEOTIDE SEQUENCE [LARGE SCALE GENOMIC DNA]</scope>
    <source>
        <strain evidence="8 9">KCTC 52599</strain>
    </source>
</reference>
<dbReference type="InterPro" id="IPR000192">
    <property type="entry name" value="Aminotrans_V_dom"/>
</dbReference>
<dbReference type="AlphaFoldDB" id="A0A399EFG8"/>
<dbReference type="Pfam" id="PF00266">
    <property type="entry name" value="Aminotran_5"/>
    <property type="match status" value="1"/>
</dbReference>